<organism evidence="2 3">
    <name type="scientific">Enhygromyxa salina</name>
    <dbReference type="NCBI Taxonomy" id="215803"/>
    <lineage>
        <taxon>Bacteria</taxon>
        <taxon>Pseudomonadati</taxon>
        <taxon>Myxococcota</taxon>
        <taxon>Polyangia</taxon>
        <taxon>Nannocystales</taxon>
        <taxon>Nannocystaceae</taxon>
        <taxon>Enhygromyxa</taxon>
    </lineage>
</organism>
<feature type="domain" description="Carrier" evidence="1">
    <location>
        <begin position="4"/>
        <end position="79"/>
    </location>
</feature>
<dbReference type="OrthoDB" id="5524493at2"/>
<name>A0A2S9YRF9_9BACT</name>
<sequence>MTHEEILAYLQRTIAELFELDAEQVRAESTVFDELDLDSIDAMDLVAKLQQFTGRRIEEDSMRRVKTVGDIAVLLAAQLASSVPAGGESAPPDASATS</sequence>
<dbReference type="Proteomes" id="UP000238823">
    <property type="component" value="Unassembled WGS sequence"/>
</dbReference>
<reference evidence="2 3" key="1">
    <citation type="submission" date="2018-03" db="EMBL/GenBank/DDBJ databases">
        <title>Draft Genome Sequences of the Obligatory Marine Myxobacteria Enhygromyxa salina SWB007.</title>
        <authorList>
            <person name="Poehlein A."/>
            <person name="Moghaddam J.A."/>
            <person name="Harms H."/>
            <person name="Alanjari M."/>
            <person name="Koenig G.M."/>
            <person name="Daniel R."/>
            <person name="Schaeberle T.F."/>
        </authorList>
    </citation>
    <scope>NUCLEOTIDE SEQUENCE [LARGE SCALE GENOMIC DNA]</scope>
    <source>
        <strain evidence="2 3">SWB007</strain>
    </source>
</reference>
<dbReference type="Pfam" id="PF00550">
    <property type="entry name" value="PP-binding"/>
    <property type="match status" value="1"/>
</dbReference>
<proteinExistence type="predicted"/>
<dbReference type="AlphaFoldDB" id="A0A2S9YRF9"/>
<protein>
    <submittedName>
        <fullName evidence="2">Acyl carrier protein</fullName>
    </submittedName>
</protein>
<dbReference type="InterPro" id="IPR036736">
    <property type="entry name" value="ACP-like_sf"/>
</dbReference>
<comment type="caution">
    <text evidence="2">The sequence shown here is derived from an EMBL/GenBank/DDBJ whole genome shotgun (WGS) entry which is preliminary data.</text>
</comment>
<dbReference type="EMBL" id="PVNL01000051">
    <property type="protein sequence ID" value="PRQ07649.1"/>
    <property type="molecule type" value="Genomic_DNA"/>
</dbReference>
<dbReference type="NCBIfam" id="NF003757">
    <property type="entry name" value="PRK05350.1"/>
    <property type="match status" value="1"/>
</dbReference>
<accession>A0A2S9YRF9</accession>
<dbReference type="SUPFAM" id="SSF47336">
    <property type="entry name" value="ACP-like"/>
    <property type="match status" value="1"/>
</dbReference>
<dbReference type="InterPro" id="IPR009081">
    <property type="entry name" value="PP-bd_ACP"/>
</dbReference>
<evidence type="ECO:0000313" key="3">
    <source>
        <dbReference type="Proteomes" id="UP000238823"/>
    </source>
</evidence>
<dbReference type="RefSeq" id="WP_106089658.1">
    <property type="nucleotide sequence ID" value="NZ_PVNL01000051.1"/>
</dbReference>
<dbReference type="Gene3D" id="1.10.1200.10">
    <property type="entry name" value="ACP-like"/>
    <property type="match status" value="1"/>
</dbReference>
<gene>
    <name evidence="2" type="primary">acpP_1</name>
    <name evidence="2" type="ORF">ENSA7_26390</name>
</gene>
<evidence type="ECO:0000259" key="1">
    <source>
        <dbReference type="PROSITE" id="PS50075"/>
    </source>
</evidence>
<dbReference type="PROSITE" id="PS50075">
    <property type="entry name" value="CARRIER"/>
    <property type="match status" value="1"/>
</dbReference>
<evidence type="ECO:0000313" key="2">
    <source>
        <dbReference type="EMBL" id="PRQ07649.1"/>
    </source>
</evidence>